<reference evidence="1" key="1">
    <citation type="submission" date="2020-02" db="EMBL/GenBank/DDBJ databases">
        <authorList>
            <person name="Palmer J.M."/>
        </authorList>
    </citation>
    <scope>NUCLEOTIDE SEQUENCE</scope>
    <source>
        <strain evidence="1">EPUS1.4</strain>
        <tissue evidence="1">Thallus</tissue>
    </source>
</reference>
<organism evidence="1 2">
    <name type="scientific">Endocarpon pusillum</name>
    <dbReference type="NCBI Taxonomy" id="364733"/>
    <lineage>
        <taxon>Eukaryota</taxon>
        <taxon>Fungi</taxon>
        <taxon>Dikarya</taxon>
        <taxon>Ascomycota</taxon>
        <taxon>Pezizomycotina</taxon>
        <taxon>Eurotiomycetes</taxon>
        <taxon>Chaetothyriomycetidae</taxon>
        <taxon>Verrucariales</taxon>
        <taxon>Verrucariaceae</taxon>
        <taxon>Endocarpon</taxon>
    </lineage>
</organism>
<gene>
    <name evidence="1" type="ORF">GJ744_009970</name>
</gene>
<sequence length="65" mass="7090">MSPLHDHGTIRGIWGWSEVGDMTVIGQPAWWNGRKCFKSFGDALDNKQDSPGGRGINVMSASICI</sequence>
<evidence type="ECO:0000313" key="1">
    <source>
        <dbReference type="EMBL" id="KAF7507936.1"/>
    </source>
</evidence>
<accession>A0A8H7AJ12</accession>
<protein>
    <submittedName>
        <fullName evidence="1">Uncharacterized protein</fullName>
    </submittedName>
</protein>
<proteinExistence type="predicted"/>
<name>A0A8H7AJ12_9EURO</name>
<dbReference type="AlphaFoldDB" id="A0A8H7AJ12"/>
<comment type="caution">
    <text evidence="1">The sequence shown here is derived from an EMBL/GenBank/DDBJ whole genome shotgun (WGS) entry which is preliminary data.</text>
</comment>
<evidence type="ECO:0000313" key="2">
    <source>
        <dbReference type="Proteomes" id="UP000606974"/>
    </source>
</evidence>
<dbReference type="EMBL" id="JAACFV010000061">
    <property type="protein sequence ID" value="KAF7507936.1"/>
    <property type="molecule type" value="Genomic_DNA"/>
</dbReference>
<dbReference type="Proteomes" id="UP000606974">
    <property type="component" value="Unassembled WGS sequence"/>
</dbReference>
<keyword evidence="2" id="KW-1185">Reference proteome</keyword>